<organism evidence="1 2">
    <name type="scientific">Zhongshania aliphaticivorans</name>
    <dbReference type="NCBI Taxonomy" id="1470434"/>
    <lineage>
        <taxon>Bacteria</taxon>
        <taxon>Pseudomonadati</taxon>
        <taxon>Pseudomonadota</taxon>
        <taxon>Gammaproteobacteria</taxon>
        <taxon>Cellvibrionales</taxon>
        <taxon>Spongiibacteraceae</taxon>
        <taxon>Zhongshania</taxon>
    </lineage>
</organism>
<name>A0A127M552_9GAMM</name>
<dbReference type="KEGG" id="zal:AZF00_08565"/>
<evidence type="ECO:0000313" key="2">
    <source>
        <dbReference type="Proteomes" id="UP000074119"/>
    </source>
</evidence>
<evidence type="ECO:0000313" key="1">
    <source>
        <dbReference type="EMBL" id="AMO68355.1"/>
    </source>
</evidence>
<accession>A0A127M552</accession>
<dbReference type="AlphaFoldDB" id="A0A127M552"/>
<dbReference type="Gene3D" id="1.20.5.2050">
    <property type="match status" value="1"/>
</dbReference>
<proteinExistence type="predicted"/>
<dbReference type="EMBL" id="CP014544">
    <property type="protein sequence ID" value="AMO68355.1"/>
    <property type="molecule type" value="Genomic_DNA"/>
</dbReference>
<dbReference type="RefSeq" id="WP_008247965.1">
    <property type="nucleotide sequence ID" value="NZ_CP014544.1"/>
</dbReference>
<gene>
    <name evidence="1" type="ORF">AZF00_08565</name>
</gene>
<dbReference type="Proteomes" id="UP000074119">
    <property type="component" value="Chromosome"/>
</dbReference>
<protein>
    <submittedName>
        <fullName evidence="1">Uncharacterized protein</fullName>
    </submittedName>
</protein>
<sequence>MSKRKAMYGISRIDDEIYRTHAWRVSLRRQNKLLVKNFPDKTYGGKRKALLAAKAHRDEVIDQYPPTTRQQFCNAPRRHNTSGIPGVYRYAKRYKLKDGCIKEIWYWEAHWPAKKPGDFGKATFSIQRYGEKQAKALAVAAREAGVQQLKGVFWASERGASQLALF</sequence>
<reference evidence="1 2" key="1">
    <citation type="submission" date="2015-12" db="EMBL/GenBank/DDBJ databases">
        <authorList>
            <person name="Shamseldin A."/>
            <person name="Moawad H."/>
            <person name="Abd El-Rahim W.M."/>
            <person name="Sadowsky M.J."/>
        </authorList>
    </citation>
    <scope>NUCLEOTIDE SEQUENCE [LARGE SCALE GENOMIC DNA]</scope>
    <source>
        <strain evidence="1 2">SM2</strain>
    </source>
</reference>